<name>A0A1D6H9C4_MAIZE</name>
<evidence type="ECO:0000313" key="1">
    <source>
        <dbReference type="EMBL" id="AQK71313.1"/>
    </source>
</evidence>
<organism evidence="1">
    <name type="scientific">Zea mays</name>
    <name type="common">Maize</name>
    <dbReference type="NCBI Taxonomy" id="4577"/>
    <lineage>
        <taxon>Eukaryota</taxon>
        <taxon>Viridiplantae</taxon>
        <taxon>Streptophyta</taxon>
        <taxon>Embryophyta</taxon>
        <taxon>Tracheophyta</taxon>
        <taxon>Spermatophyta</taxon>
        <taxon>Magnoliopsida</taxon>
        <taxon>Liliopsida</taxon>
        <taxon>Poales</taxon>
        <taxon>Poaceae</taxon>
        <taxon>PACMAD clade</taxon>
        <taxon>Panicoideae</taxon>
        <taxon>Andropogonodae</taxon>
        <taxon>Andropogoneae</taxon>
        <taxon>Tripsacinae</taxon>
        <taxon>Zea</taxon>
    </lineage>
</organism>
<proteinExistence type="predicted"/>
<accession>A0A1D6H9C4</accession>
<dbReference type="InParanoid" id="A0A1D6H9C4"/>
<gene>
    <name evidence="1" type="ORF">ZEAMMB73_Zm00001d016624</name>
</gene>
<dbReference type="AlphaFoldDB" id="A0A1D6H9C4"/>
<dbReference type="EMBL" id="CM000781">
    <property type="protein sequence ID" value="AQK71313.1"/>
    <property type="molecule type" value="Genomic_DNA"/>
</dbReference>
<sequence>MDGHSSNTAVTVPESFSMVCLDGVMVRVPVPEDSASLIPLAGGGFKFPAHDGHRAMIKTAKQMDHYQRVRRNARGMPEVAARLGGEDALVELMYGDVDEACSVFRVPPIAPTTGPYANYYVPRSCSYTREDAAVRPSAAR</sequence>
<protein>
    <submittedName>
        <fullName evidence="1">Uncharacterized protein</fullName>
    </submittedName>
</protein>
<reference evidence="1" key="1">
    <citation type="submission" date="2015-12" db="EMBL/GenBank/DDBJ databases">
        <title>Update maize B73 reference genome by single molecule sequencing technologies.</title>
        <authorList>
            <consortium name="Maize Genome Sequencing Project"/>
            <person name="Ware D."/>
        </authorList>
    </citation>
    <scope>NUCLEOTIDE SEQUENCE</scope>
    <source>
        <tissue evidence="1">Seedling</tissue>
    </source>
</reference>